<sequence length="402" mass="45709">MKLSFALPKAKASTTPAPLKPTPALTSLGDDTDTLYNKNEEMTFESASGSSSNAAANKRPLANRVAQVQTSSILSRITRKALDEQQKIDKTIFEYDEVYDVMKMAETKAKEMKEAESQTRKPKYINSLLSSAATRKLDYIRAEEKMMKREREMEGDEFADKESFVTKAYQDQMAEVRRAEAEEKMRIELEKAQKTSSFGMASFYKELLNKSEQQHNATVEATAKAQQRGLSGPQGTGPNMTITKPDELNKISDIELARIAREEGKAVELNDDNQIVDKRELLSAGLNLSAPNTRNLAGLRNLQRKSKANDEKVQIHTAVGAAASHREINERRAREVEKQILEEAERIKRQQELEAKEQEERIVRKRNNEETIQSARERYLERKRRKLDEERVDAEGTIHETT</sequence>
<feature type="region of interest" description="Disordered" evidence="3">
    <location>
        <begin position="351"/>
        <end position="402"/>
    </location>
</feature>
<dbReference type="EMBL" id="BPWL01000007">
    <property type="protein sequence ID" value="GJJ12122.1"/>
    <property type="molecule type" value="Genomic_DNA"/>
</dbReference>
<evidence type="ECO:0000256" key="3">
    <source>
        <dbReference type="SAM" id="MobiDB-lite"/>
    </source>
</evidence>
<dbReference type="PANTHER" id="PTHR47845">
    <property type="entry name" value="NUCLEAR SPECKLE SPLICING REGULATORY PROTEIN 1 HOMOLOG"/>
    <property type="match status" value="1"/>
</dbReference>
<feature type="domain" description="Nuclear speckle splicing regulatory protein 1 N-terminal" evidence="4">
    <location>
        <begin position="79"/>
        <end position="195"/>
    </location>
</feature>
<evidence type="ECO:0000313" key="5">
    <source>
        <dbReference type="EMBL" id="GJJ12122.1"/>
    </source>
</evidence>
<evidence type="ECO:0000313" key="6">
    <source>
        <dbReference type="Proteomes" id="UP001050691"/>
    </source>
</evidence>
<keyword evidence="6" id="KW-1185">Reference proteome</keyword>
<gene>
    <name evidence="5" type="ORF">Clacol_006363</name>
</gene>
<feature type="compositionally biased region" description="Low complexity" evidence="3">
    <location>
        <begin position="46"/>
        <end position="57"/>
    </location>
</feature>
<proteinExistence type="inferred from homology"/>
<dbReference type="Proteomes" id="UP001050691">
    <property type="component" value="Unassembled WGS sequence"/>
</dbReference>
<feature type="region of interest" description="Disordered" evidence="3">
    <location>
        <begin position="1"/>
        <end position="69"/>
    </location>
</feature>
<evidence type="ECO:0000256" key="2">
    <source>
        <dbReference type="ARBA" id="ARBA00023054"/>
    </source>
</evidence>
<evidence type="ECO:0000259" key="4">
    <source>
        <dbReference type="Pfam" id="PF09745"/>
    </source>
</evidence>
<feature type="compositionally biased region" description="Low complexity" evidence="3">
    <location>
        <begin position="1"/>
        <end position="28"/>
    </location>
</feature>
<dbReference type="Pfam" id="PF09745">
    <property type="entry name" value="NSRP1_N"/>
    <property type="match status" value="1"/>
</dbReference>
<dbReference type="GO" id="GO:0000381">
    <property type="term" value="P:regulation of alternative mRNA splicing, via spliceosome"/>
    <property type="evidence" value="ECO:0007669"/>
    <property type="project" value="InterPro"/>
</dbReference>
<evidence type="ECO:0000256" key="1">
    <source>
        <dbReference type="ARBA" id="ARBA00010126"/>
    </source>
</evidence>
<dbReference type="InterPro" id="IPR018612">
    <property type="entry name" value="NSRP1_N"/>
</dbReference>
<feature type="region of interest" description="Disordered" evidence="3">
    <location>
        <begin position="225"/>
        <end position="245"/>
    </location>
</feature>
<comment type="similarity">
    <text evidence="1">Belongs to the NSRP1 family.</text>
</comment>
<keyword evidence="2" id="KW-0175">Coiled coil</keyword>
<reference evidence="5" key="1">
    <citation type="submission" date="2021-10" db="EMBL/GenBank/DDBJ databases">
        <title>De novo Genome Assembly of Clathrus columnatus (Basidiomycota, Fungi) Using Illumina and Nanopore Sequence Data.</title>
        <authorList>
            <person name="Ogiso-Tanaka E."/>
            <person name="Itagaki H."/>
            <person name="Hosoya T."/>
            <person name="Hosaka K."/>
        </authorList>
    </citation>
    <scope>NUCLEOTIDE SEQUENCE</scope>
    <source>
        <strain evidence="5">MO-923</strain>
    </source>
</reference>
<dbReference type="InterPro" id="IPR053246">
    <property type="entry name" value="NS_splicing_regulatory_protein"/>
</dbReference>
<accession>A0AAV5ABV6</accession>
<dbReference type="PANTHER" id="PTHR47845:SF1">
    <property type="entry name" value="NUCLEAR SPECKLE SPLICING REGULATORY PROTEIN 1 HOMOLOG"/>
    <property type="match status" value="1"/>
</dbReference>
<protein>
    <recommendedName>
        <fullName evidence="4">Nuclear speckle splicing regulatory protein 1 N-terminal domain-containing protein</fullName>
    </recommendedName>
</protein>
<comment type="caution">
    <text evidence="5">The sequence shown here is derived from an EMBL/GenBank/DDBJ whole genome shotgun (WGS) entry which is preliminary data.</text>
</comment>
<organism evidence="5 6">
    <name type="scientific">Clathrus columnatus</name>
    <dbReference type="NCBI Taxonomy" id="1419009"/>
    <lineage>
        <taxon>Eukaryota</taxon>
        <taxon>Fungi</taxon>
        <taxon>Dikarya</taxon>
        <taxon>Basidiomycota</taxon>
        <taxon>Agaricomycotina</taxon>
        <taxon>Agaricomycetes</taxon>
        <taxon>Phallomycetidae</taxon>
        <taxon>Phallales</taxon>
        <taxon>Clathraceae</taxon>
        <taxon>Clathrus</taxon>
    </lineage>
</organism>
<dbReference type="AlphaFoldDB" id="A0AAV5ABV6"/>
<name>A0AAV5ABV6_9AGAM</name>